<proteinExistence type="predicted"/>
<keyword evidence="2" id="KW-1185">Reference proteome</keyword>
<reference evidence="1 2" key="1">
    <citation type="submission" date="2019-01" db="EMBL/GenBank/DDBJ databases">
        <title>Genomic insights into the origins and evolution of symbiotic genes in the Phaseolus vulgaris microsymbionts.</title>
        <authorList>
            <person name="Tong W."/>
        </authorList>
    </citation>
    <scope>NUCLEOTIDE SEQUENCE [LARGE SCALE GENOMIC DNA]</scope>
    <source>
        <strain evidence="1 2">FH23</strain>
    </source>
</reference>
<gene>
    <name evidence="1" type="ORF">CO657_11010</name>
</gene>
<organism evidence="1 2">
    <name type="scientific">Rhizobium acidisoli</name>
    <dbReference type="NCBI Taxonomy" id="1538158"/>
    <lineage>
        <taxon>Bacteria</taxon>
        <taxon>Pseudomonadati</taxon>
        <taxon>Pseudomonadota</taxon>
        <taxon>Alphaproteobacteria</taxon>
        <taxon>Hyphomicrobiales</taxon>
        <taxon>Rhizobiaceae</taxon>
        <taxon>Rhizobium/Agrobacterium group</taxon>
        <taxon>Rhizobium</taxon>
    </lineage>
</organism>
<sequence length="270" mass="30780">MSQDKDPYIVDYFVFARAEGDAPVRWVASGRRTHAVGLIPLNKLKHHGIPWESREVEKHALRMLSACSRVVRINSQPHSLFFGFRGINWQFRYTPDILAHVHPSFVEELLEGRPLYEAVAEPYHGEIAFEDAVSVLFEMKATLDTSLDDQSNKTKMDAVEAIYAHVDQPFLVLTERPHICKDLLSVITHLEAGARDRIGDLERSRCLFAFGREKCLTYRTLSEALGGQPKGERLVKALHLKQFLSIDLRRGLVPNAPVWLRQQTEIGRDV</sequence>
<dbReference type="RefSeq" id="WP_128715538.1">
    <property type="nucleotide sequence ID" value="NZ_CP034998.1"/>
</dbReference>
<accession>A0AAE5TVA1</accession>
<evidence type="ECO:0000313" key="1">
    <source>
        <dbReference type="EMBL" id="QAS78568.1"/>
    </source>
</evidence>
<dbReference type="Proteomes" id="UP000220927">
    <property type="component" value="Chromosome"/>
</dbReference>
<evidence type="ECO:0000313" key="2">
    <source>
        <dbReference type="Proteomes" id="UP000220927"/>
    </source>
</evidence>
<dbReference type="KEGG" id="rad:CO657_11010"/>
<dbReference type="EMBL" id="CP034998">
    <property type="protein sequence ID" value="QAS78568.1"/>
    <property type="molecule type" value="Genomic_DNA"/>
</dbReference>
<dbReference type="AlphaFoldDB" id="A0AAE5TVA1"/>
<protein>
    <submittedName>
        <fullName evidence="1">Uncharacterized protein</fullName>
    </submittedName>
</protein>
<name>A0AAE5TVA1_9HYPH</name>